<feature type="transmembrane region" description="Helical" evidence="5">
    <location>
        <begin position="258"/>
        <end position="277"/>
    </location>
</feature>
<dbReference type="AlphaFoldDB" id="A0A8I6SDN3"/>
<dbReference type="OMA" id="TMAIFNP"/>
<dbReference type="OrthoDB" id="10022288at2759"/>
<organism evidence="7 8">
    <name type="scientific">Cimex lectularius</name>
    <name type="common">Bed bug</name>
    <name type="synonym">Acanthia lectularia</name>
    <dbReference type="NCBI Taxonomy" id="79782"/>
    <lineage>
        <taxon>Eukaryota</taxon>
        <taxon>Metazoa</taxon>
        <taxon>Ecdysozoa</taxon>
        <taxon>Arthropoda</taxon>
        <taxon>Hexapoda</taxon>
        <taxon>Insecta</taxon>
        <taxon>Pterygota</taxon>
        <taxon>Neoptera</taxon>
        <taxon>Paraneoptera</taxon>
        <taxon>Hemiptera</taxon>
        <taxon>Heteroptera</taxon>
        <taxon>Panheteroptera</taxon>
        <taxon>Cimicomorpha</taxon>
        <taxon>Cimicidae</taxon>
        <taxon>Cimex</taxon>
    </lineage>
</organism>
<proteinExistence type="predicted"/>
<dbReference type="InterPro" id="IPR000535">
    <property type="entry name" value="MSP_dom"/>
</dbReference>
<reference evidence="7" key="1">
    <citation type="submission" date="2022-01" db="UniProtKB">
        <authorList>
            <consortium name="EnsemblMetazoa"/>
        </authorList>
    </citation>
    <scope>IDENTIFICATION</scope>
</reference>
<evidence type="ECO:0000256" key="4">
    <source>
        <dbReference type="ARBA" id="ARBA00023136"/>
    </source>
</evidence>
<dbReference type="PANTHER" id="PTHR34441:SF1">
    <property type="entry name" value="MOTILE SPERM DOMAIN-CONTAINING 1"/>
    <property type="match status" value="1"/>
</dbReference>
<accession>A0A8I6SDN3</accession>
<evidence type="ECO:0000256" key="5">
    <source>
        <dbReference type="SAM" id="Phobius"/>
    </source>
</evidence>
<feature type="domain" description="MSP" evidence="6">
    <location>
        <begin position="115"/>
        <end position="206"/>
    </location>
</feature>
<keyword evidence="8" id="KW-1185">Reference proteome</keyword>
<evidence type="ECO:0000313" key="8">
    <source>
        <dbReference type="Proteomes" id="UP000494040"/>
    </source>
</evidence>
<evidence type="ECO:0000259" key="6">
    <source>
        <dbReference type="Pfam" id="PF00635"/>
    </source>
</evidence>
<dbReference type="RefSeq" id="XP_014262512.1">
    <property type="nucleotide sequence ID" value="XM_014407026.2"/>
</dbReference>
<keyword evidence="4 5" id="KW-0472">Membrane</keyword>
<feature type="transmembrane region" description="Helical" evidence="5">
    <location>
        <begin position="289"/>
        <end position="308"/>
    </location>
</feature>
<dbReference type="InterPro" id="IPR013783">
    <property type="entry name" value="Ig-like_fold"/>
</dbReference>
<name>A0A8I6SDN3_CIMLE</name>
<dbReference type="GO" id="GO:0005737">
    <property type="term" value="C:cytoplasm"/>
    <property type="evidence" value="ECO:0007669"/>
    <property type="project" value="TreeGrafter"/>
</dbReference>
<dbReference type="Pfam" id="PF00635">
    <property type="entry name" value="Motile_Sperm"/>
    <property type="match status" value="1"/>
</dbReference>
<dbReference type="Gene3D" id="2.60.40.10">
    <property type="entry name" value="Immunoglobulins"/>
    <property type="match status" value="1"/>
</dbReference>
<dbReference type="PANTHER" id="PTHR34441">
    <property type="entry name" value="MOTILE SPERM DOMAIN-CONTAINING PROTEIN 1"/>
    <property type="match status" value="1"/>
</dbReference>
<dbReference type="Proteomes" id="UP000494040">
    <property type="component" value="Unassembled WGS sequence"/>
</dbReference>
<evidence type="ECO:0000256" key="1">
    <source>
        <dbReference type="ARBA" id="ARBA00004141"/>
    </source>
</evidence>
<dbReference type="GO" id="GO:0016020">
    <property type="term" value="C:membrane"/>
    <property type="evidence" value="ECO:0007669"/>
    <property type="project" value="UniProtKB-SubCell"/>
</dbReference>
<evidence type="ECO:0000313" key="7">
    <source>
        <dbReference type="EnsemblMetazoa" id="XP_014262514.1"/>
    </source>
</evidence>
<evidence type="ECO:0000256" key="2">
    <source>
        <dbReference type="ARBA" id="ARBA00022692"/>
    </source>
</evidence>
<dbReference type="InterPro" id="IPR039283">
    <property type="entry name" value="MOSPD1/3"/>
</dbReference>
<dbReference type="EnsemblMetazoa" id="XM_014407025.2">
    <property type="protein sequence ID" value="XP_014262511.1"/>
    <property type="gene ID" value="LOC106674373"/>
</dbReference>
<evidence type="ECO:0000256" key="3">
    <source>
        <dbReference type="ARBA" id="ARBA00022989"/>
    </source>
</evidence>
<dbReference type="EnsemblMetazoa" id="XM_014407028.2">
    <property type="protein sequence ID" value="XP_014262514.1"/>
    <property type="gene ID" value="LOC106674373"/>
</dbReference>
<dbReference type="InterPro" id="IPR008962">
    <property type="entry name" value="PapD-like_sf"/>
</dbReference>
<dbReference type="EnsemblMetazoa" id="XM_014407026.2">
    <property type="protein sequence ID" value="XP_014262512.1"/>
    <property type="gene ID" value="LOC106674373"/>
</dbReference>
<dbReference type="GeneID" id="106674373"/>
<dbReference type="RefSeq" id="XP_014262514.1">
    <property type="nucleotide sequence ID" value="XM_014407028.2"/>
</dbReference>
<sequence length="310" mass="36039">MFIKRLVQQVKQQGPCSPKFKDFRYTGSYIYKPVSSQSTSWIQRVVYRIRNFRSVKYRRFTRFFDLALIWLLNKLNIKEQLEFKNFKLFDIIENIVLYGMQSGYAIDGTVPVFAFPPEVNFYLGDVKTHKQIITFYNPYNTTIKFRVLCTAPDKYQVGHAQGYLKSCCQTDIVIRHIALQVGNCNVTDKIRIQIYNEKAEKVIGKKDIRVTLHNGVPEPTKDNIFPLKPDDRMTNDWESSASQIEALSKDTHYRNSTYSPIVLFIGLISFIALFLPIEGDESVVPFKITFNLKLVFSYILGLVTMVIFRS</sequence>
<keyword evidence="2 5" id="KW-0812">Transmembrane</keyword>
<dbReference type="SUPFAM" id="SSF49354">
    <property type="entry name" value="PapD-like"/>
    <property type="match status" value="1"/>
</dbReference>
<dbReference type="KEGG" id="clec:106674373"/>
<dbReference type="RefSeq" id="XP_014262511.1">
    <property type="nucleotide sequence ID" value="XM_014407025.2"/>
</dbReference>
<protein>
    <recommendedName>
        <fullName evidence="6">MSP domain-containing protein</fullName>
    </recommendedName>
</protein>
<comment type="subcellular location">
    <subcellularLocation>
        <location evidence="1">Membrane</location>
        <topology evidence="1">Multi-pass membrane protein</topology>
    </subcellularLocation>
</comment>
<keyword evidence="3 5" id="KW-1133">Transmembrane helix</keyword>